<comment type="caution">
    <text evidence="4">The sequence shown here is derived from an EMBL/GenBank/DDBJ whole genome shotgun (WGS) entry which is preliminary data.</text>
</comment>
<proteinExistence type="inferred from homology"/>
<sequence length="271" mass="29810">MSALGVQNEFAAMTGRKPSTSSSSKRRGSEESIPASLSSTSSTPRSSASSPAIAPTSTYQIPQTHFDANTGPKGVIADAQSYERARKRTFRQTIYDFSNSLAANVTEKLSMPTRRRNGSKSGSESSDDEDEFMRSWREKRMLELQQGKTVQNRRLSPSKRSWGRLVAVDPVGYLDAIEKVTIDTVVVVLINDEESTISGIVEDAVSDLARKHEFTRFVKLNYRDAEMHAAGVPAILAYKNGELFANLVSVVDEIPDGRDLSTRSLEAVLQQ</sequence>
<name>A0A8H3FRC0_9LECA</name>
<dbReference type="InterPro" id="IPR051499">
    <property type="entry name" value="Phosducin-like_reg"/>
</dbReference>
<evidence type="ECO:0000256" key="1">
    <source>
        <dbReference type="ARBA" id="ARBA00009686"/>
    </source>
</evidence>
<feature type="region of interest" description="Disordered" evidence="2">
    <location>
        <begin position="1"/>
        <end position="73"/>
    </location>
</feature>
<organism evidence="4 5">
    <name type="scientific">Gomphillus americanus</name>
    <dbReference type="NCBI Taxonomy" id="1940652"/>
    <lineage>
        <taxon>Eukaryota</taxon>
        <taxon>Fungi</taxon>
        <taxon>Dikarya</taxon>
        <taxon>Ascomycota</taxon>
        <taxon>Pezizomycotina</taxon>
        <taxon>Lecanoromycetes</taxon>
        <taxon>OSLEUM clade</taxon>
        <taxon>Ostropomycetidae</taxon>
        <taxon>Ostropales</taxon>
        <taxon>Graphidaceae</taxon>
        <taxon>Gomphilloideae</taxon>
        <taxon>Gomphillus</taxon>
    </lineage>
</organism>
<dbReference type="InterPro" id="IPR001200">
    <property type="entry name" value="Phosducin"/>
</dbReference>
<dbReference type="PANTHER" id="PTHR46052">
    <property type="entry name" value="PHOSDUCIN-LIKE PROTEIN"/>
    <property type="match status" value="1"/>
</dbReference>
<keyword evidence="5" id="KW-1185">Reference proteome</keyword>
<dbReference type="AlphaFoldDB" id="A0A8H3FRC0"/>
<feature type="compositionally biased region" description="Low complexity" evidence="2">
    <location>
        <begin position="31"/>
        <end position="58"/>
    </location>
</feature>
<feature type="region of interest" description="Disordered" evidence="2">
    <location>
        <begin position="108"/>
        <end position="132"/>
    </location>
</feature>
<dbReference type="Pfam" id="PF02114">
    <property type="entry name" value="Phosducin"/>
    <property type="match status" value="1"/>
</dbReference>
<evidence type="ECO:0000259" key="3">
    <source>
        <dbReference type="Pfam" id="PF02114"/>
    </source>
</evidence>
<dbReference type="OrthoDB" id="70588at2759"/>
<feature type="domain" description="Phosducin" evidence="3">
    <location>
        <begin position="68"/>
        <end position="270"/>
    </location>
</feature>
<dbReference type="InterPro" id="IPR024253">
    <property type="entry name" value="Phosducin_thioredoxin-like_dom"/>
</dbReference>
<dbReference type="Proteomes" id="UP000664169">
    <property type="component" value="Unassembled WGS sequence"/>
</dbReference>
<dbReference type="Gene3D" id="3.40.30.10">
    <property type="entry name" value="Glutaredoxin"/>
    <property type="match status" value="1"/>
</dbReference>
<dbReference type="PANTHER" id="PTHR46052:SF1">
    <property type="entry name" value="PHOSDUCIN-LIKE PROTEIN"/>
    <property type="match status" value="1"/>
</dbReference>
<accession>A0A8H3FRC0</accession>
<evidence type="ECO:0000313" key="4">
    <source>
        <dbReference type="EMBL" id="CAF9925866.1"/>
    </source>
</evidence>
<dbReference type="SUPFAM" id="SSF52833">
    <property type="entry name" value="Thioredoxin-like"/>
    <property type="match status" value="1"/>
</dbReference>
<dbReference type="CDD" id="cd02987">
    <property type="entry name" value="Phd_like_Phd"/>
    <property type="match status" value="1"/>
</dbReference>
<dbReference type="GO" id="GO:0008277">
    <property type="term" value="P:regulation of G protein-coupled receptor signaling pathway"/>
    <property type="evidence" value="ECO:0007669"/>
    <property type="project" value="InterPro"/>
</dbReference>
<evidence type="ECO:0000313" key="5">
    <source>
        <dbReference type="Proteomes" id="UP000664169"/>
    </source>
</evidence>
<comment type="similarity">
    <text evidence="1">Belongs to the phosducin family.</text>
</comment>
<feature type="compositionally biased region" description="Low complexity" evidence="2">
    <location>
        <begin position="14"/>
        <end position="23"/>
    </location>
</feature>
<reference evidence="4" key="1">
    <citation type="submission" date="2021-03" db="EMBL/GenBank/DDBJ databases">
        <authorList>
            <person name="Tagirdzhanova G."/>
        </authorList>
    </citation>
    <scope>NUCLEOTIDE SEQUENCE</scope>
</reference>
<gene>
    <name evidence="4" type="ORF">GOMPHAMPRED_003994</name>
</gene>
<evidence type="ECO:0000256" key="2">
    <source>
        <dbReference type="SAM" id="MobiDB-lite"/>
    </source>
</evidence>
<dbReference type="InterPro" id="IPR036249">
    <property type="entry name" value="Thioredoxin-like_sf"/>
</dbReference>
<dbReference type="EMBL" id="CAJPDQ010000024">
    <property type="protein sequence ID" value="CAF9925866.1"/>
    <property type="molecule type" value="Genomic_DNA"/>
</dbReference>
<protein>
    <recommendedName>
        <fullName evidence="3">Phosducin domain-containing protein</fullName>
    </recommendedName>
</protein>